<evidence type="ECO:0000256" key="1">
    <source>
        <dbReference type="SAM" id="MobiDB-lite"/>
    </source>
</evidence>
<keyword evidence="3" id="KW-1185">Reference proteome</keyword>
<dbReference type="Proteomes" id="UP000024635">
    <property type="component" value="Unassembled WGS sequence"/>
</dbReference>
<feature type="region of interest" description="Disordered" evidence="1">
    <location>
        <begin position="1"/>
        <end position="21"/>
    </location>
</feature>
<protein>
    <submittedName>
        <fullName evidence="2">Uncharacterized protein</fullName>
    </submittedName>
</protein>
<name>A0A016W1L8_9BILA</name>
<evidence type="ECO:0000313" key="3">
    <source>
        <dbReference type="Proteomes" id="UP000024635"/>
    </source>
</evidence>
<proteinExistence type="predicted"/>
<gene>
    <name evidence="2" type="primary">Acey_s0002.g819</name>
    <name evidence="2" type="ORF">Y032_0002g819</name>
</gene>
<organism evidence="2 3">
    <name type="scientific">Ancylostoma ceylanicum</name>
    <dbReference type="NCBI Taxonomy" id="53326"/>
    <lineage>
        <taxon>Eukaryota</taxon>
        <taxon>Metazoa</taxon>
        <taxon>Ecdysozoa</taxon>
        <taxon>Nematoda</taxon>
        <taxon>Chromadorea</taxon>
        <taxon>Rhabditida</taxon>
        <taxon>Rhabditina</taxon>
        <taxon>Rhabditomorpha</taxon>
        <taxon>Strongyloidea</taxon>
        <taxon>Ancylostomatidae</taxon>
        <taxon>Ancylostomatinae</taxon>
        <taxon>Ancylostoma</taxon>
    </lineage>
</organism>
<dbReference type="EMBL" id="JARK01001338">
    <property type="protein sequence ID" value="EYC33476.1"/>
    <property type="molecule type" value="Genomic_DNA"/>
</dbReference>
<dbReference type="AlphaFoldDB" id="A0A016W1L8"/>
<comment type="caution">
    <text evidence="2">The sequence shown here is derived from an EMBL/GenBank/DDBJ whole genome shotgun (WGS) entry which is preliminary data.</text>
</comment>
<sequence>MAAGQYVYEISSNDTDKSSKGQLRKWWTQEMMLMEASNITESSDLPQGCTEHENIDEKRERLRCPEVSEARQRSMMLFGRD</sequence>
<reference evidence="3" key="1">
    <citation type="journal article" date="2015" name="Nat. Genet.">
        <title>The genome and transcriptome of the zoonotic hookworm Ancylostoma ceylanicum identify infection-specific gene families.</title>
        <authorList>
            <person name="Schwarz E.M."/>
            <person name="Hu Y."/>
            <person name="Antoshechkin I."/>
            <person name="Miller M.M."/>
            <person name="Sternberg P.W."/>
            <person name="Aroian R.V."/>
        </authorList>
    </citation>
    <scope>NUCLEOTIDE SEQUENCE</scope>
    <source>
        <strain evidence="3">HY135</strain>
    </source>
</reference>
<accession>A0A016W1L8</accession>
<evidence type="ECO:0000313" key="2">
    <source>
        <dbReference type="EMBL" id="EYC33476.1"/>
    </source>
</evidence>